<evidence type="ECO:0000313" key="2">
    <source>
        <dbReference type="Proteomes" id="UP000268093"/>
    </source>
</evidence>
<evidence type="ECO:0000313" key="1">
    <source>
        <dbReference type="EMBL" id="RUP44681.1"/>
    </source>
</evidence>
<feature type="non-terminal residue" evidence="1">
    <location>
        <position position="1"/>
    </location>
</feature>
<gene>
    <name evidence="1" type="ORF">BC936DRAFT_149141</name>
</gene>
<dbReference type="EMBL" id="RBNI01008510">
    <property type="protein sequence ID" value="RUP44681.1"/>
    <property type="molecule type" value="Genomic_DNA"/>
</dbReference>
<accession>A0A433D1H9</accession>
<dbReference type="Proteomes" id="UP000268093">
    <property type="component" value="Unassembled WGS sequence"/>
</dbReference>
<reference evidence="1 2" key="1">
    <citation type="journal article" date="2018" name="New Phytol.">
        <title>Phylogenomics of Endogonaceae and evolution of mycorrhizas within Mucoromycota.</title>
        <authorList>
            <person name="Chang Y."/>
            <person name="Desiro A."/>
            <person name="Na H."/>
            <person name="Sandor L."/>
            <person name="Lipzen A."/>
            <person name="Clum A."/>
            <person name="Barry K."/>
            <person name="Grigoriev I.V."/>
            <person name="Martin F.M."/>
            <person name="Stajich J.E."/>
            <person name="Smith M.E."/>
            <person name="Bonito G."/>
            <person name="Spatafora J.W."/>
        </authorList>
    </citation>
    <scope>NUCLEOTIDE SEQUENCE [LARGE SCALE GENOMIC DNA]</scope>
    <source>
        <strain evidence="1 2">GMNB39</strain>
    </source>
</reference>
<proteinExistence type="predicted"/>
<keyword evidence="2" id="KW-1185">Reference proteome</keyword>
<dbReference type="AlphaFoldDB" id="A0A433D1H9"/>
<organism evidence="1 2">
    <name type="scientific">Jimgerdemannia flammicorona</name>
    <dbReference type="NCBI Taxonomy" id="994334"/>
    <lineage>
        <taxon>Eukaryota</taxon>
        <taxon>Fungi</taxon>
        <taxon>Fungi incertae sedis</taxon>
        <taxon>Mucoromycota</taxon>
        <taxon>Mucoromycotina</taxon>
        <taxon>Endogonomycetes</taxon>
        <taxon>Endogonales</taxon>
        <taxon>Endogonaceae</taxon>
        <taxon>Jimgerdemannia</taxon>
    </lineage>
</organism>
<comment type="caution">
    <text evidence="1">The sequence shown here is derived from an EMBL/GenBank/DDBJ whole genome shotgun (WGS) entry which is preliminary data.</text>
</comment>
<protein>
    <submittedName>
        <fullName evidence="1">Uncharacterized protein</fullName>
    </submittedName>
</protein>
<name>A0A433D1H9_9FUNG</name>
<sequence length="119" mass="13111">GGQSANRTDEWTCFSWSHLQRSALTTWCAQLVSARRILGGNPTEVMMPGGGILWDGFKASGVKVGAKRGCDGFPTDSTSLFGAMYLLQKRLGSMLQKRLKRIGNVQYQHVSKEFNSNIL</sequence>